<dbReference type="EMBL" id="JAKNJB010000005">
    <property type="protein sequence ID" value="MCG4526227.1"/>
    <property type="molecule type" value="Genomic_DNA"/>
</dbReference>
<proteinExistence type="inferred from homology"/>
<gene>
    <name evidence="10 11" type="primary">plsY</name>
    <name evidence="11" type="ORF">L0P79_03960</name>
</gene>
<feature type="transmembrane region" description="Helical" evidence="10">
    <location>
        <begin position="65"/>
        <end position="90"/>
    </location>
</feature>
<keyword evidence="11" id="KW-0012">Acyltransferase</keyword>
<comment type="pathway">
    <text evidence="10">Lipid metabolism; phospholipid metabolism.</text>
</comment>
<evidence type="ECO:0000313" key="11">
    <source>
        <dbReference type="EMBL" id="MCG4526227.1"/>
    </source>
</evidence>
<keyword evidence="3 10" id="KW-0808">Transferase</keyword>
<keyword evidence="8 10" id="KW-0594">Phospholipid biosynthesis</keyword>
<reference evidence="11 12" key="1">
    <citation type="submission" date="2022-01" db="EMBL/GenBank/DDBJ databases">
        <title>Collection of gut derived symbiotic bacterial strains cultured from healthy donors.</title>
        <authorList>
            <person name="Lin H."/>
            <person name="Kohout C."/>
            <person name="Waligurski E."/>
            <person name="Pamer E.G."/>
        </authorList>
    </citation>
    <scope>NUCLEOTIDE SEQUENCE [LARGE SCALE GENOMIC DNA]</scope>
    <source>
        <strain evidence="11 12">DFI.3.7</strain>
    </source>
</reference>
<protein>
    <recommendedName>
        <fullName evidence="10">Glycerol-3-phosphate acyltransferase</fullName>
    </recommendedName>
    <alternativeName>
        <fullName evidence="10">Acyl-PO4 G3P acyltransferase</fullName>
    </alternativeName>
    <alternativeName>
        <fullName evidence="10">Acyl-phosphate--glycerol-3-phosphate acyltransferase</fullName>
    </alternativeName>
    <alternativeName>
        <fullName evidence="10">G3P acyltransferase</fullName>
        <shortName evidence="10">GPAT</shortName>
        <ecNumber evidence="10">2.3.1.275</ecNumber>
    </alternativeName>
    <alternativeName>
        <fullName evidence="10">Lysophosphatidic acid synthase</fullName>
        <shortName evidence="10">LPA synthase</shortName>
    </alternativeName>
</protein>
<dbReference type="InterPro" id="IPR003811">
    <property type="entry name" value="G3P_acylTferase_PlsY"/>
</dbReference>
<dbReference type="GO" id="GO:0004366">
    <property type="term" value="F:glycerol-3-phosphate O-acyltransferase activity"/>
    <property type="evidence" value="ECO:0007669"/>
    <property type="project" value="UniProtKB-EC"/>
</dbReference>
<dbReference type="Pfam" id="PF02660">
    <property type="entry name" value="G3P_acyltransf"/>
    <property type="match status" value="1"/>
</dbReference>
<keyword evidence="7 10" id="KW-0472">Membrane</keyword>
<dbReference type="EC" id="2.3.1.275" evidence="10"/>
<organism evidence="11 12">
    <name type="scientific">Intestinimonas massiliensis</name>
    <name type="common">ex Afouda et al. 2020</name>
    <dbReference type="NCBI Taxonomy" id="1673721"/>
    <lineage>
        <taxon>Bacteria</taxon>
        <taxon>Bacillati</taxon>
        <taxon>Bacillota</taxon>
        <taxon>Clostridia</taxon>
        <taxon>Eubacteriales</taxon>
        <taxon>Intestinimonas</taxon>
    </lineage>
</organism>
<dbReference type="RefSeq" id="WP_238073281.1">
    <property type="nucleotide sequence ID" value="NZ_JAKNJB010000005.1"/>
</dbReference>
<evidence type="ECO:0000256" key="9">
    <source>
        <dbReference type="ARBA" id="ARBA00023264"/>
    </source>
</evidence>
<name>A0ABS9M601_9FIRM</name>
<dbReference type="PANTHER" id="PTHR30309">
    <property type="entry name" value="INNER MEMBRANE PROTEIN YGIH"/>
    <property type="match status" value="1"/>
</dbReference>
<comment type="catalytic activity">
    <reaction evidence="10">
        <text>an acyl phosphate + sn-glycerol 3-phosphate = a 1-acyl-sn-glycero-3-phosphate + phosphate</text>
        <dbReference type="Rhea" id="RHEA:34075"/>
        <dbReference type="ChEBI" id="CHEBI:43474"/>
        <dbReference type="ChEBI" id="CHEBI:57597"/>
        <dbReference type="ChEBI" id="CHEBI:57970"/>
        <dbReference type="ChEBI" id="CHEBI:59918"/>
        <dbReference type="EC" id="2.3.1.275"/>
    </reaction>
</comment>
<keyword evidence="5 10" id="KW-1133">Transmembrane helix</keyword>
<evidence type="ECO:0000256" key="10">
    <source>
        <dbReference type="HAMAP-Rule" id="MF_01043"/>
    </source>
</evidence>
<dbReference type="Proteomes" id="UP001200313">
    <property type="component" value="Unassembled WGS sequence"/>
</dbReference>
<comment type="caution">
    <text evidence="11">The sequence shown here is derived from an EMBL/GenBank/DDBJ whole genome shotgun (WGS) entry which is preliminary data.</text>
</comment>
<keyword evidence="2 10" id="KW-0444">Lipid biosynthesis</keyword>
<evidence type="ECO:0000256" key="8">
    <source>
        <dbReference type="ARBA" id="ARBA00023209"/>
    </source>
</evidence>
<evidence type="ECO:0000256" key="7">
    <source>
        <dbReference type="ARBA" id="ARBA00023136"/>
    </source>
</evidence>
<keyword evidence="12" id="KW-1185">Reference proteome</keyword>
<accession>A0ABS9M601</accession>
<dbReference type="NCBIfam" id="TIGR00023">
    <property type="entry name" value="glycerol-3-phosphate 1-O-acyltransferase PlsY"/>
    <property type="match status" value="1"/>
</dbReference>
<dbReference type="PANTHER" id="PTHR30309:SF0">
    <property type="entry name" value="GLYCEROL-3-PHOSPHATE ACYLTRANSFERASE-RELATED"/>
    <property type="match status" value="1"/>
</dbReference>
<evidence type="ECO:0000256" key="6">
    <source>
        <dbReference type="ARBA" id="ARBA00023098"/>
    </source>
</evidence>
<dbReference type="SMART" id="SM01207">
    <property type="entry name" value="G3P_acyltransf"/>
    <property type="match status" value="1"/>
</dbReference>
<feature type="transmembrane region" description="Helical" evidence="10">
    <location>
        <begin position="185"/>
        <end position="207"/>
    </location>
</feature>
<evidence type="ECO:0000256" key="5">
    <source>
        <dbReference type="ARBA" id="ARBA00022989"/>
    </source>
</evidence>
<keyword evidence="6 10" id="KW-0443">Lipid metabolism</keyword>
<evidence type="ECO:0000256" key="4">
    <source>
        <dbReference type="ARBA" id="ARBA00022692"/>
    </source>
</evidence>
<comment type="subunit">
    <text evidence="10">Probably interacts with PlsX.</text>
</comment>
<evidence type="ECO:0000256" key="1">
    <source>
        <dbReference type="ARBA" id="ARBA00022475"/>
    </source>
</evidence>
<keyword evidence="1 10" id="KW-1003">Cell membrane</keyword>
<comment type="similarity">
    <text evidence="10">Belongs to the PlsY family.</text>
</comment>
<comment type="function">
    <text evidence="10">Catalyzes the transfer of an acyl group from acyl-phosphate (acyl-PO(4)) to glycerol-3-phosphate (G3P) to form lysophosphatidic acid (LPA). This enzyme utilizes acyl-phosphate as fatty acyl donor, but not acyl-CoA or acyl-ACP.</text>
</comment>
<keyword evidence="4 10" id="KW-0812">Transmembrane</keyword>
<keyword evidence="9 10" id="KW-1208">Phospholipid metabolism</keyword>
<comment type="subcellular location">
    <subcellularLocation>
        <location evidence="10">Cell membrane</location>
        <topology evidence="10">Multi-pass membrane protein</topology>
    </subcellularLocation>
</comment>
<evidence type="ECO:0000313" key="12">
    <source>
        <dbReference type="Proteomes" id="UP001200313"/>
    </source>
</evidence>
<feature type="transmembrane region" description="Helical" evidence="10">
    <location>
        <begin position="143"/>
        <end position="165"/>
    </location>
</feature>
<feature type="transmembrane region" description="Helical" evidence="10">
    <location>
        <begin position="110"/>
        <end position="131"/>
    </location>
</feature>
<evidence type="ECO:0000256" key="2">
    <source>
        <dbReference type="ARBA" id="ARBA00022516"/>
    </source>
</evidence>
<evidence type="ECO:0000256" key="3">
    <source>
        <dbReference type="ARBA" id="ARBA00022679"/>
    </source>
</evidence>
<feature type="transmembrane region" description="Helical" evidence="10">
    <location>
        <begin position="20"/>
        <end position="44"/>
    </location>
</feature>
<sequence length="233" mass="25939">MAGMEQEMLRFFLFDMVLPLLLVAVAAYLCGCFNGAVIVSKYILRDDIRTHGSGNAGLTNFFRTFGGPLTFVVILTDVLKAVVAVWVGVLTVQYWGGGTIWAQEEIAFEIVKYWSGLFCLLGHMFPCMFGFRGGKGILSGGTVAFLLDWRLALLAWGGFLLLTLLTRYVSLGSIYAAASFPVGTWLFVSHDRMIMLLALIITALILWKHRANFMRLIHGKESKLTFHKKKEGV</sequence>
<dbReference type="HAMAP" id="MF_01043">
    <property type="entry name" value="PlsY"/>
    <property type="match status" value="1"/>
</dbReference>